<proteinExistence type="predicted"/>
<dbReference type="InterPro" id="IPR036388">
    <property type="entry name" value="WH-like_DNA-bd_sf"/>
</dbReference>
<keyword evidence="4" id="KW-1185">Reference proteome</keyword>
<dbReference type="PRINTS" id="PR00598">
    <property type="entry name" value="HTHMARR"/>
</dbReference>
<accession>A0A1N7M0U9</accession>
<feature type="domain" description="HTH marR-type" evidence="2">
    <location>
        <begin position="64"/>
        <end position="200"/>
    </location>
</feature>
<dbReference type="PANTHER" id="PTHR33164:SF99">
    <property type="entry name" value="MARR FAMILY REGULATORY PROTEIN"/>
    <property type="match status" value="1"/>
</dbReference>
<dbReference type="Pfam" id="PF01047">
    <property type="entry name" value="MarR"/>
    <property type="match status" value="1"/>
</dbReference>
<dbReference type="GO" id="GO:0003677">
    <property type="term" value="F:DNA binding"/>
    <property type="evidence" value="ECO:0007669"/>
    <property type="project" value="UniProtKB-KW"/>
</dbReference>
<dbReference type="PROSITE" id="PS50995">
    <property type="entry name" value="HTH_MARR_2"/>
    <property type="match status" value="1"/>
</dbReference>
<name>A0A1N7M0U9_9BACL</name>
<dbReference type="InterPro" id="IPR039422">
    <property type="entry name" value="MarR/SlyA-like"/>
</dbReference>
<reference evidence="4" key="1">
    <citation type="submission" date="2017-01" db="EMBL/GenBank/DDBJ databases">
        <authorList>
            <person name="Varghese N."/>
            <person name="Submissions S."/>
        </authorList>
    </citation>
    <scope>NUCLEOTIDE SEQUENCE [LARGE SCALE GENOMIC DNA]</scope>
    <source>
        <strain evidence="4">DSM 45196</strain>
    </source>
</reference>
<dbReference type="GO" id="GO:0003700">
    <property type="term" value="F:DNA-binding transcription factor activity"/>
    <property type="evidence" value="ECO:0007669"/>
    <property type="project" value="InterPro"/>
</dbReference>
<dbReference type="GO" id="GO:0006950">
    <property type="term" value="P:response to stress"/>
    <property type="evidence" value="ECO:0007669"/>
    <property type="project" value="TreeGrafter"/>
</dbReference>
<dbReference type="Gene3D" id="1.10.10.10">
    <property type="entry name" value="Winged helix-like DNA-binding domain superfamily/Winged helix DNA-binding domain"/>
    <property type="match status" value="1"/>
</dbReference>
<sequence length="203" mass="23107">MVLGRMDGDFAFHFLNTCVRPVHPLPYVIGQTISVAGEFGGKLTEIGKGPLKGLTEMDNQTGLSKELVAEIECLLREISVVVKRKGREILNEFPITPPQFTALLWLNDEGDMTIGDLSQKMYLACSTMTDLVDRMEKNELVERVRDDRDRRVVRIHLLQKGIEIIGDVMETRRSYLSQVLSRFSEEEVREMAKHLSLLHHGIK</sequence>
<keyword evidence="1 3" id="KW-0238">DNA-binding</keyword>
<dbReference type="InterPro" id="IPR000835">
    <property type="entry name" value="HTH_MarR-typ"/>
</dbReference>
<dbReference type="Proteomes" id="UP000186795">
    <property type="component" value="Unassembled WGS sequence"/>
</dbReference>
<dbReference type="SMART" id="SM00347">
    <property type="entry name" value="HTH_MARR"/>
    <property type="match status" value="1"/>
</dbReference>
<dbReference type="InterPro" id="IPR036390">
    <property type="entry name" value="WH_DNA-bd_sf"/>
</dbReference>
<dbReference type="EMBL" id="FTOD01000005">
    <property type="protein sequence ID" value="SIS79726.1"/>
    <property type="molecule type" value="Genomic_DNA"/>
</dbReference>
<organism evidence="3 4">
    <name type="scientific">Kroppenstedtia eburnea</name>
    <dbReference type="NCBI Taxonomy" id="714067"/>
    <lineage>
        <taxon>Bacteria</taxon>
        <taxon>Bacillati</taxon>
        <taxon>Bacillota</taxon>
        <taxon>Bacilli</taxon>
        <taxon>Bacillales</taxon>
        <taxon>Thermoactinomycetaceae</taxon>
        <taxon>Kroppenstedtia</taxon>
    </lineage>
</organism>
<evidence type="ECO:0000313" key="4">
    <source>
        <dbReference type="Proteomes" id="UP000186795"/>
    </source>
</evidence>
<evidence type="ECO:0000313" key="3">
    <source>
        <dbReference type="EMBL" id="SIS79726.1"/>
    </source>
</evidence>
<dbReference type="AlphaFoldDB" id="A0A1N7M0U9"/>
<dbReference type="PANTHER" id="PTHR33164">
    <property type="entry name" value="TRANSCRIPTIONAL REGULATOR, MARR FAMILY"/>
    <property type="match status" value="1"/>
</dbReference>
<evidence type="ECO:0000259" key="2">
    <source>
        <dbReference type="PROSITE" id="PS50995"/>
    </source>
</evidence>
<evidence type="ECO:0000256" key="1">
    <source>
        <dbReference type="ARBA" id="ARBA00023125"/>
    </source>
</evidence>
<dbReference type="SUPFAM" id="SSF46785">
    <property type="entry name" value="Winged helix' DNA-binding domain"/>
    <property type="match status" value="1"/>
</dbReference>
<gene>
    <name evidence="3" type="ORF">SAMN05421790_105126</name>
</gene>
<protein>
    <submittedName>
        <fullName evidence="3">DNA-binding transcriptional regulator, MarR family</fullName>
    </submittedName>
</protein>